<evidence type="ECO:0000256" key="8">
    <source>
        <dbReference type="RuleBase" id="RU364072"/>
    </source>
</evidence>
<dbReference type="PROSITE" id="PS00188">
    <property type="entry name" value="BIOTIN"/>
    <property type="match status" value="1"/>
</dbReference>
<dbReference type="Proteomes" id="UP001596109">
    <property type="component" value="Unassembled WGS sequence"/>
</dbReference>
<dbReference type="InterPro" id="IPR000089">
    <property type="entry name" value="Biotin_lipoyl"/>
</dbReference>
<evidence type="ECO:0000256" key="3">
    <source>
        <dbReference type="ARBA" id="ARBA00022516"/>
    </source>
</evidence>
<keyword evidence="7 8" id="KW-0092">Biotin</keyword>
<dbReference type="RefSeq" id="WP_381437015.1">
    <property type="nucleotide sequence ID" value="NZ_JBHSNO010000008.1"/>
</dbReference>
<dbReference type="Gene3D" id="2.40.50.100">
    <property type="match status" value="1"/>
</dbReference>
<feature type="domain" description="Lipoyl-binding" evidence="9">
    <location>
        <begin position="78"/>
        <end position="154"/>
    </location>
</feature>
<reference evidence="11" key="1">
    <citation type="journal article" date="2019" name="Int. J. Syst. Evol. Microbiol.">
        <title>The Global Catalogue of Microorganisms (GCM) 10K type strain sequencing project: providing services to taxonomists for standard genome sequencing and annotation.</title>
        <authorList>
            <consortium name="The Broad Institute Genomics Platform"/>
            <consortium name="The Broad Institute Genome Sequencing Center for Infectious Disease"/>
            <person name="Wu L."/>
            <person name="Ma J."/>
        </authorList>
    </citation>
    <scope>NUCLEOTIDE SEQUENCE [LARGE SCALE GENOMIC DNA]</scope>
    <source>
        <strain evidence="11">CGMCC 4.1434</strain>
    </source>
</reference>
<organism evidence="10 11">
    <name type="scientific">Sporosarcina soli</name>
    <dbReference type="NCBI Taxonomy" id="334736"/>
    <lineage>
        <taxon>Bacteria</taxon>
        <taxon>Bacillati</taxon>
        <taxon>Bacillota</taxon>
        <taxon>Bacilli</taxon>
        <taxon>Bacillales</taxon>
        <taxon>Caryophanaceae</taxon>
        <taxon>Sporosarcina</taxon>
    </lineage>
</organism>
<dbReference type="SUPFAM" id="SSF51230">
    <property type="entry name" value="Single hybrid motif"/>
    <property type="match status" value="1"/>
</dbReference>
<keyword evidence="6 8" id="KW-0275">Fatty acid biosynthesis</keyword>
<evidence type="ECO:0000256" key="1">
    <source>
        <dbReference type="ARBA" id="ARBA00005194"/>
    </source>
</evidence>
<dbReference type="InterPro" id="IPR011053">
    <property type="entry name" value="Single_hybrid_motif"/>
</dbReference>
<accession>A0ABW0TPU8</accession>
<dbReference type="PANTHER" id="PTHR45266:SF3">
    <property type="entry name" value="OXALOACETATE DECARBOXYLASE ALPHA CHAIN"/>
    <property type="match status" value="1"/>
</dbReference>
<dbReference type="CDD" id="cd06850">
    <property type="entry name" value="biotinyl_domain"/>
    <property type="match status" value="1"/>
</dbReference>
<keyword evidence="3 8" id="KW-0444">Lipid biosynthesis</keyword>
<dbReference type="InterPro" id="IPR050709">
    <property type="entry name" value="Biotin_Carboxyl_Carrier/Decarb"/>
</dbReference>
<dbReference type="InterPro" id="IPR001882">
    <property type="entry name" value="Biotin_BS"/>
</dbReference>
<keyword evidence="11" id="KW-1185">Reference proteome</keyword>
<protein>
    <recommendedName>
        <fullName evidence="2 8">Biotin carboxyl carrier protein of acetyl-CoA carboxylase</fullName>
    </recommendedName>
</protein>
<dbReference type="NCBIfam" id="NF005457">
    <property type="entry name" value="PRK07051.1"/>
    <property type="match status" value="1"/>
</dbReference>
<keyword evidence="10" id="KW-0436">Ligase</keyword>
<evidence type="ECO:0000313" key="10">
    <source>
        <dbReference type="EMBL" id="MFC5590480.1"/>
    </source>
</evidence>
<evidence type="ECO:0000256" key="6">
    <source>
        <dbReference type="ARBA" id="ARBA00023160"/>
    </source>
</evidence>
<keyword evidence="5 8" id="KW-0443">Lipid metabolism</keyword>
<dbReference type="EMBL" id="JBHSNO010000008">
    <property type="protein sequence ID" value="MFC5590480.1"/>
    <property type="molecule type" value="Genomic_DNA"/>
</dbReference>
<evidence type="ECO:0000256" key="7">
    <source>
        <dbReference type="ARBA" id="ARBA00023267"/>
    </source>
</evidence>
<dbReference type="PROSITE" id="PS50968">
    <property type="entry name" value="BIOTINYL_LIPOYL"/>
    <property type="match status" value="1"/>
</dbReference>
<dbReference type="PANTHER" id="PTHR45266">
    <property type="entry name" value="OXALOACETATE DECARBOXYLASE ALPHA CHAIN"/>
    <property type="match status" value="1"/>
</dbReference>
<keyword evidence="4 8" id="KW-0276">Fatty acid metabolism</keyword>
<comment type="pathway">
    <text evidence="1 8">Lipid metabolism; fatty acid biosynthesis.</text>
</comment>
<evidence type="ECO:0000259" key="9">
    <source>
        <dbReference type="PROSITE" id="PS50968"/>
    </source>
</evidence>
<comment type="caution">
    <text evidence="10">The sequence shown here is derived from an EMBL/GenBank/DDBJ whole genome shotgun (WGS) entry which is preliminary data.</text>
</comment>
<sequence length="156" mass="17417">MFKIAEVREIFQLFKDSSAQEFVFEQDSTKIALRKERATSETDLSFATSVSAVAVQERPNAPSVESVTEAVSEEAMQVQEITSPMVGTFYLRENPEAAPYVEIGKAVQPDDVVCIVEAMKLFNEIEAGVHGEIIDILVQDGEVVQFGQPLFRIKEW</sequence>
<comment type="function">
    <text evidence="8">This protein is a component of the acetyl coenzyme A carboxylase complex; first, biotin carboxylase catalyzes the carboxylation of the carrier protein and then the transcarboxylase transfers the carboxyl group to form malonyl-CoA.</text>
</comment>
<dbReference type="PRINTS" id="PR01071">
    <property type="entry name" value="ACOABIOTINCC"/>
</dbReference>
<evidence type="ECO:0000313" key="11">
    <source>
        <dbReference type="Proteomes" id="UP001596109"/>
    </source>
</evidence>
<name>A0ABW0TPU8_9BACL</name>
<dbReference type="GO" id="GO:0003989">
    <property type="term" value="F:acetyl-CoA carboxylase activity"/>
    <property type="evidence" value="ECO:0007669"/>
    <property type="project" value="UniProtKB-EC"/>
</dbReference>
<dbReference type="NCBIfam" id="TIGR00531">
    <property type="entry name" value="BCCP"/>
    <property type="match status" value="1"/>
</dbReference>
<dbReference type="InterPro" id="IPR001249">
    <property type="entry name" value="AcCoA_biotinCC"/>
</dbReference>
<dbReference type="Pfam" id="PF00364">
    <property type="entry name" value="Biotin_lipoyl"/>
    <property type="match status" value="1"/>
</dbReference>
<evidence type="ECO:0000256" key="4">
    <source>
        <dbReference type="ARBA" id="ARBA00022832"/>
    </source>
</evidence>
<gene>
    <name evidence="10" type="primary">accB</name>
    <name evidence="10" type="ORF">ACFPRA_16360</name>
</gene>
<evidence type="ECO:0000256" key="5">
    <source>
        <dbReference type="ARBA" id="ARBA00023098"/>
    </source>
</evidence>
<proteinExistence type="predicted"/>
<evidence type="ECO:0000256" key="2">
    <source>
        <dbReference type="ARBA" id="ARBA00017562"/>
    </source>
</evidence>